<dbReference type="PANTHER" id="PTHR41913">
    <property type="entry name" value="DUF1684 DOMAIN-CONTAINING PROTEIN"/>
    <property type="match status" value="1"/>
</dbReference>
<keyword evidence="2" id="KW-1185">Reference proteome</keyword>
<evidence type="ECO:0000313" key="1">
    <source>
        <dbReference type="EMBL" id="GAA5519609.1"/>
    </source>
</evidence>
<protein>
    <recommendedName>
        <fullName evidence="3">DUF1684 domain-containing protein</fullName>
    </recommendedName>
</protein>
<organism evidence="1 2">
    <name type="scientific">Demequina sediminis</name>
    <dbReference type="NCBI Taxonomy" id="1930058"/>
    <lineage>
        <taxon>Bacteria</taxon>
        <taxon>Bacillati</taxon>
        <taxon>Actinomycetota</taxon>
        <taxon>Actinomycetes</taxon>
        <taxon>Micrococcales</taxon>
        <taxon>Demequinaceae</taxon>
        <taxon>Demequina</taxon>
    </lineage>
</organism>
<dbReference type="InterPro" id="IPR012467">
    <property type="entry name" value="DUF1684"/>
</dbReference>
<name>A0ABP9WIE6_9MICO</name>
<evidence type="ECO:0000313" key="2">
    <source>
        <dbReference type="Proteomes" id="UP001426770"/>
    </source>
</evidence>
<dbReference type="Pfam" id="PF07920">
    <property type="entry name" value="DUF1684"/>
    <property type="match status" value="1"/>
</dbReference>
<dbReference type="PANTHER" id="PTHR41913:SF1">
    <property type="entry name" value="DUF1684 DOMAIN-CONTAINING PROTEIN"/>
    <property type="match status" value="1"/>
</dbReference>
<evidence type="ECO:0008006" key="3">
    <source>
        <dbReference type="Google" id="ProtNLM"/>
    </source>
</evidence>
<proteinExistence type="predicted"/>
<gene>
    <name evidence="1" type="ORF">Lsed01_02060</name>
</gene>
<dbReference type="EMBL" id="BAABRR010000011">
    <property type="protein sequence ID" value="GAA5519609.1"/>
    <property type="molecule type" value="Genomic_DNA"/>
</dbReference>
<accession>A0ABP9WIE6</accession>
<sequence length="269" mass="28797">MTQCFDCVRNRDLDRQNVRMSDAPEQFRDEHRDWTTTRDRAAWGPAGLAALASMAWLDATPRAHEGIPGTWAAIGSGPAGGVAVGTLDRESVALAPGEEARHGTLTLRAFARDGEISIRVLDPARATGPAAGAIDRYPYDAALRVPGTFEERATAPVETLAVDGHRSTTRYAGVVTCEVGGTPVELWVHRDGGDLFAAFSDSTADPARYAFRMLRVPAPAGSGPVTVDLNRAYLPPSRFSPHYVCVTPPPANRWTVPVRAGERGIVPSA</sequence>
<reference evidence="1 2" key="1">
    <citation type="submission" date="2024-02" db="EMBL/GenBank/DDBJ databases">
        <title>Lysinimicrobium sediminis NBRC 112286.</title>
        <authorList>
            <person name="Ichikawa N."/>
            <person name="Katano-Makiyama Y."/>
            <person name="Hidaka K."/>
        </authorList>
    </citation>
    <scope>NUCLEOTIDE SEQUENCE [LARGE SCALE GENOMIC DNA]</scope>
    <source>
        <strain evidence="1 2">NBRC 112286</strain>
    </source>
</reference>
<comment type="caution">
    <text evidence="1">The sequence shown here is derived from an EMBL/GenBank/DDBJ whole genome shotgun (WGS) entry which is preliminary data.</text>
</comment>
<dbReference type="Proteomes" id="UP001426770">
    <property type="component" value="Unassembled WGS sequence"/>
</dbReference>